<sequence length="596" mass="66999">MKPDDHLRSTRAMYFRACTRGLCPAPDDDLAGHVVRYDGRMIPIHKAKQRIKPQRVPRSITSERKQREDGFRRRWNAWAKMWDHSNWEQWPTSRHRPRAGVRRPTADRMMAIAASTFLGLAHSHSTAVVKKSALVGIGNWRPVPSRLRYQYKPSDHQLADGAKETPHQRRTPMSIDDVAEFTMRVPPISASRDPMWHPQLIVEMPPPKIEAPPKTKLPMSHESKTRPINHVWNPATLPTSPAIWPVSHRELNVEEREPTAERPRKAREFHDLPADKHQTFSSYSTPLLATPSAWANNWAPRHDTLSPFLGGYRPSGILSPVPSTQQSQRLSPDCSAVRLPSPPPPQQYLPHRPKPQLLAMTELQPILDSLPLTSLQRPVPPPSRKGLWHQKPGCEAERCSTNPLQFGSLKHKMVDTLPIRHPFGMRAGDMQRAVGYRMENAQGPPMKMRKLCHPSERIQFGGIAPVRTVQEHRLVPLDTLDALDMLGLLDLTIDRWGADGPCSAGGMPERKDIPLRLQASLKHNAASLAAEQTGSRGKKRGAEDGGGPRKSPSLAATTQQHGKPSSSHVDTFQRTSVHLSDYRTLRAPTRPPILFP</sequence>
<reference evidence="2" key="1">
    <citation type="journal article" date="2023" name="BMC Genomics">
        <title>Chromosome-level genome assemblies of Cutaneotrichosporon spp. (Trichosporonales, Basidiomycota) reveal imbalanced evolution between nucleotide sequences and chromosome synteny.</title>
        <authorList>
            <person name="Kobayashi Y."/>
            <person name="Kayamori A."/>
            <person name="Aoki K."/>
            <person name="Shiwa Y."/>
            <person name="Matsutani M."/>
            <person name="Fujita N."/>
            <person name="Sugita T."/>
            <person name="Iwasaki W."/>
            <person name="Tanaka N."/>
            <person name="Takashima M."/>
        </authorList>
    </citation>
    <scope>NUCLEOTIDE SEQUENCE</scope>
    <source>
        <strain evidence="2">HIS019</strain>
    </source>
</reference>
<dbReference type="GeneID" id="85497975"/>
<dbReference type="AlphaFoldDB" id="A0AA48L8Y8"/>
<proteinExistence type="predicted"/>
<evidence type="ECO:0000313" key="2">
    <source>
        <dbReference type="EMBL" id="BEI94105.1"/>
    </source>
</evidence>
<dbReference type="RefSeq" id="XP_060459370.1">
    <property type="nucleotide sequence ID" value="XM_060603036.1"/>
</dbReference>
<evidence type="ECO:0000313" key="3">
    <source>
        <dbReference type="Proteomes" id="UP001233271"/>
    </source>
</evidence>
<organism evidence="2 3">
    <name type="scientific">Cutaneotrichosporon cavernicola</name>
    <dbReference type="NCBI Taxonomy" id="279322"/>
    <lineage>
        <taxon>Eukaryota</taxon>
        <taxon>Fungi</taxon>
        <taxon>Dikarya</taxon>
        <taxon>Basidiomycota</taxon>
        <taxon>Agaricomycotina</taxon>
        <taxon>Tremellomycetes</taxon>
        <taxon>Trichosporonales</taxon>
        <taxon>Trichosporonaceae</taxon>
        <taxon>Cutaneotrichosporon</taxon>
    </lineage>
</organism>
<name>A0AA48L8Y8_9TREE</name>
<protein>
    <submittedName>
        <fullName evidence="2">Uncharacterized protein</fullName>
    </submittedName>
</protein>
<dbReference type="EMBL" id="AP028217">
    <property type="protein sequence ID" value="BEI94105.1"/>
    <property type="molecule type" value="Genomic_DNA"/>
</dbReference>
<evidence type="ECO:0000256" key="1">
    <source>
        <dbReference type="SAM" id="MobiDB-lite"/>
    </source>
</evidence>
<keyword evidence="3" id="KW-1185">Reference proteome</keyword>
<feature type="compositionally biased region" description="Polar residues" evidence="1">
    <location>
        <begin position="554"/>
        <end position="578"/>
    </location>
</feature>
<accession>A0AA48L8Y8</accession>
<dbReference type="KEGG" id="ccac:CcaHIS019_0605640"/>
<dbReference type="Proteomes" id="UP001233271">
    <property type="component" value="Chromosome 6"/>
</dbReference>
<gene>
    <name evidence="2" type="ORF">CcaverHIS019_0605640</name>
</gene>
<feature type="region of interest" description="Disordered" evidence="1">
    <location>
        <begin position="526"/>
        <end position="596"/>
    </location>
</feature>